<dbReference type="InParanoid" id="M1DV16"/>
<proteinExistence type="predicted"/>
<dbReference type="HOGENOM" id="CLU_2578512_0_0_1"/>
<reference evidence="1" key="2">
    <citation type="submission" date="2015-06" db="UniProtKB">
        <authorList>
            <consortium name="EnsemblPlants"/>
        </authorList>
    </citation>
    <scope>IDENTIFICATION</scope>
    <source>
        <strain evidence="1">DM1-3 516 R44</strain>
    </source>
</reference>
<name>M1DV16_SOLTU</name>
<reference evidence="2" key="1">
    <citation type="journal article" date="2011" name="Nature">
        <title>Genome sequence and analysis of the tuber crop potato.</title>
        <authorList>
            <consortium name="The Potato Genome Sequencing Consortium"/>
        </authorList>
    </citation>
    <scope>NUCLEOTIDE SEQUENCE [LARGE SCALE GENOMIC DNA]</scope>
    <source>
        <strain evidence="2">cv. DM1-3 516 R44</strain>
    </source>
</reference>
<evidence type="ECO:0000313" key="1">
    <source>
        <dbReference type="EnsemblPlants" id="PGSC0003DMT400094864"/>
    </source>
</evidence>
<keyword evidence="2" id="KW-1185">Reference proteome</keyword>
<evidence type="ECO:0000313" key="2">
    <source>
        <dbReference type="Proteomes" id="UP000011115"/>
    </source>
</evidence>
<organism evidence="1 2">
    <name type="scientific">Solanum tuberosum</name>
    <name type="common">Potato</name>
    <dbReference type="NCBI Taxonomy" id="4113"/>
    <lineage>
        <taxon>Eukaryota</taxon>
        <taxon>Viridiplantae</taxon>
        <taxon>Streptophyta</taxon>
        <taxon>Embryophyta</taxon>
        <taxon>Tracheophyta</taxon>
        <taxon>Spermatophyta</taxon>
        <taxon>Magnoliopsida</taxon>
        <taxon>eudicotyledons</taxon>
        <taxon>Gunneridae</taxon>
        <taxon>Pentapetalae</taxon>
        <taxon>asterids</taxon>
        <taxon>lamiids</taxon>
        <taxon>Solanales</taxon>
        <taxon>Solanaceae</taxon>
        <taxon>Solanoideae</taxon>
        <taxon>Solaneae</taxon>
        <taxon>Solanum</taxon>
    </lineage>
</organism>
<dbReference type="Proteomes" id="UP000011115">
    <property type="component" value="Unassembled WGS sequence"/>
</dbReference>
<dbReference type="PaxDb" id="4113-PGSC0003DMT400094864"/>
<accession>M1DV16</accession>
<sequence>MIQRVASRFQGRPILDEGIEPELQMLIVTNDTNLRASNTGTKGGVCPFGESPKVLGDAYASASSLFSSFLFLFAPKCPCFH</sequence>
<dbReference type="EnsemblPlants" id="PGSC0003DMT400094864">
    <property type="protein sequence ID" value="PGSC0003DMT400094864"/>
    <property type="gene ID" value="PGSC0003DMG400044435"/>
</dbReference>
<dbReference type="AlphaFoldDB" id="M1DV16"/>
<protein>
    <submittedName>
        <fullName evidence="1">Uncharacterized protein</fullName>
    </submittedName>
</protein>
<dbReference type="Gramene" id="PGSC0003DMT400094864">
    <property type="protein sequence ID" value="PGSC0003DMT400094864"/>
    <property type="gene ID" value="PGSC0003DMG400044435"/>
</dbReference>